<dbReference type="Pfam" id="PF00781">
    <property type="entry name" value="DAGK_cat"/>
    <property type="match status" value="1"/>
</dbReference>
<dbReference type="STRING" id="999415.HMPREF9943_01693"/>
<gene>
    <name evidence="14" type="ORF">HMPREF9943_01693</name>
</gene>
<dbReference type="InterPro" id="IPR050187">
    <property type="entry name" value="Lipid_Phosphate_FormReg"/>
</dbReference>
<evidence type="ECO:0000256" key="7">
    <source>
        <dbReference type="ARBA" id="ARBA00022777"/>
    </source>
</evidence>
<evidence type="ECO:0000313" key="14">
    <source>
        <dbReference type="EMBL" id="EMD16021.1"/>
    </source>
</evidence>
<organism evidence="14 15">
    <name type="scientific">Eggerthia catenaformis OT 569 = DSM 20559</name>
    <dbReference type="NCBI Taxonomy" id="999415"/>
    <lineage>
        <taxon>Bacteria</taxon>
        <taxon>Bacillati</taxon>
        <taxon>Bacillota</taxon>
        <taxon>Erysipelotrichia</taxon>
        <taxon>Erysipelotrichales</taxon>
        <taxon>Coprobacillaceae</taxon>
        <taxon>Eggerthia</taxon>
    </lineage>
</organism>
<keyword evidence="12" id="KW-1208">Phospholipid metabolism</keyword>
<keyword evidence="9" id="KW-0460">Magnesium</keyword>
<dbReference type="PANTHER" id="PTHR12358:SF106">
    <property type="entry name" value="LIPID KINASE YEGS"/>
    <property type="match status" value="1"/>
</dbReference>
<dbReference type="Pfam" id="PF19279">
    <property type="entry name" value="YegS_C"/>
    <property type="match status" value="1"/>
</dbReference>
<dbReference type="Proteomes" id="UP000011758">
    <property type="component" value="Unassembled WGS sequence"/>
</dbReference>
<dbReference type="GO" id="GO:0046872">
    <property type="term" value="F:metal ion binding"/>
    <property type="evidence" value="ECO:0007669"/>
    <property type="project" value="UniProtKB-KW"/>
</dbReference>
<keyword evidence="5" id="KW-0479">Metal-binding</keyword>
<dbReference type="Gene3D" id="3.40.50.10330">
    <property type="entry name" value="Probable inorganic polyphosphate/atp-NAD kinase, domain 1"/>
    <property type="match status" value="1"/>
</dbReference>
<dbReference type="AlphaFoldDB" id="M2Q184"/>
<evidence type="ECO:0000256" key="6">
    <source>
        <dbReference type="ARBA" id="ARBA00022741"/>
    </source>
</evidence>
<dbReference type="BioCyc" id="ECAT999415-HMP:GTTI-1755-MONOMER"/>
<dbReference type="eggNOG" id="COG1597">
    <property type="taxonomic scope" value="Bacteria"/>
</dbReference>
<keyword evidence="3" id="KW-0444">Lipid biosynthesis</keyword>
<keyword evidence="4" id="KW-0808">Transferase</keyword>
<evidence type="ECO:0000256" key="11">
    <source>
        <dbReference type="ARBA" id="ARBA00023209"/>
    </source>
</evidence>
<accession>M2Q184</accession>
<keyword evidence="10" id="KW-0443">Lipid metabolism</keyword>
<keyword evidence="6" id="KW-0547">Nucleotide-binding</keyword>
<comment type="caution">
    <text evidence="14">The sequence shown here is derived from an EMBL/GenBank/DDBJ whole genome shotgun (WGS) entry which is preliminary data.</text>
</comment>
<evidence type="ECO:0000256" key="3">
    <source>
        <dbReference type="ARBA" id="ARBA00022516"/>
    </source>
</evidence>
<comment type="similarity">
    <text evidence="2">Belongs to the diacylglycerol/lipid kinase family.</text>
</comment>
<sequence length="298" mass="32866">MKCLFVINPISGTKAFQRKLDKFIGQLILKTSVHTIDTFFTHKKNDAYHKCASLKENEYDFIVSVGGDGTVNEVMSGLIKSNSHIPLALLAAGTVNDFATYLKLPNTPDAFASMINKFTIKEIDVGQISNDCFANVVAGGMFSDIGFQVTKEEKNTFGPLAYYSAAISKLPTQLSISLGLKITADNYYFEEDASLFLITNSSNVGGFKDITPQASVEDGLLDLFIIKKCNVAELLNLLKDYKLNVHTKNPMIHYIQAHTIHIECDQDIIYDIDGEQGKGFPIDVKCLPHAIQLIIPGD</sequence>
<evidence type="ECO:0000256" key="4">
    <source>
        <dbReference type="ARBA" id="ARBA00022679"/>
    </source>
</evidence>
<dbReference type="PANTHER" id="PTHR12358">
    <property type="entry name" value="SPHINGOSINE KINASE"/>
    <property type="match status" value="1"/>
</dbReference>
<evidence type="ECO:0000256" key="1">
    <source>
        <dbReference type="ARBA" id="ARBA00001946"/>
    </source>
</evidence>
<dbReference type="PATRIC" id="fig|999415.3.peg.1720"/>
<evidence type="ECO:0000256" key="5">
    <source>
        <dbReference type="ARBA" id="ARBA00022723"/>
    </source>
</evidence>
<dbReference type="NCBIfam" id="TIGR00147">
    <property type="entry name" value="YegS/Rv2252/BmrU family lipid kinase"/>
    <property type="match status" value="1"/>
</dbReference>
<evidence type="ECO:0000256" key="12">
    <source>
        <dbReference type="ARBA" id="ARBA00023264"/>
    </source>
</evidence>
<dbReference type="Gene3D" id="2.60.200.40">
    <property type="match status" value="1"/>
</dbReference>
<dbReference type="SMART" id="SM00046">
    <property type="entry name" value="DAGKc"/>
    <property type="match status" value="1"/>
</dbReference>
<reference evidence="14 15" key="1">
    <citation type="submission" date="2013-02" db="EMBL/GenBank/DDBJ databases">
        <title>The Genome Sequence of Lactobacillus catenaformis F0143.</title>
        <authorList>
            <consortium name="The Broad Institute Genome Sequencing Platform"/>
            <person name="Earl A."/>
            <person name="Ward D."/>
            <person name="Feldgarden M."/>
            <person name="Gevers D."/>
            <person name="Izard J."/>
            <person name="Blanton J.M."/>
            <person name="Mathney J."/>
            <person name="Dewhirst F.E."/>
            <person name="Young S.K."/>
            <person name="Zeng Q."/>
            <person name="Gargeya S."/>
            <person name="Fitzgerald M."/>
            <person name="Haas B."/>
            <person name="Abouelleil A."/>
            <person name="Alvarado L."/>
            <person name="Arachchi H.M."/>
            <person name="Berlin A."/>
            <person name="Chapman S.B."/>
            <person name="Gearin G."/>
            <person name="Goldberg J."/>
            <person name="Griggs A."/>
            <person name="Gujja S."/>
            <person name="Hansen M."/>
            <person name="Heiman D."/>
            <person name="Howarth C."/>
            <person name="Larimer J."/>
            <person name="Lui A."/>
            <person name="MacDonald P.J.P."/>
            <person name="McCowen C."/>
            <person name="Montmayeur A."/>
            <person name="Murphy C."/>
            <person name="Neiman D."/>
            <person name="Pearson M."/>
            <person name="Priest M."/>
            <person name="Roberts A."/>
            <person name="Saif S."/>
            <person name="Shea T."/>
            <person name="Sisk P."/>
            <person name="Stolte C."/>
            <person name="Sykes S."/>
            <person name="Wortman J."/>
            <person name="Nusbaum C."/>
            <person name="Birren B."/>
        </authorList>
    </citation>
    <scope>NUCLEOTIDE SEQUENCE [LARGE SCALE GENOMIC DNA]</scope>
    <source>
        <strain evidence="14 15">OT 569</strain>
    </source>
</reference>
<name>M2Q184_9FIRM</name>
<evidence type="ECO:0000256" key="9">
    <source>
        <dbReference type="ARBA" id="ARBA00022842"/>
    </source>
</evidence>
<dbReference type="GO" id="GO:0005524">
    <property type="term" value="F:ATP binding"/>
    <property type="evidence" value="ECO:0007669"/>
    <property type="project" value="UniProtKB-KW"/>
</dbReference>
<dbReference type="InterPro" id="IPR016064">
    <property type="entry name" value="NAD/diacylglycerol_kinase_sf"/>
</dbReference>
<feature type="domain" description="DAGKc" evidence="13">
    <location>
        <begin position="1"/>
        <end position="132"/>
    </location>
</feature>
<proteinExistence type="inferred from homology"/>
<evidence type="ECO:0000259" key="13">
    <source>
        <dbReference type="PROSITE" id="PS50146"/>
    </source>
</evidence>
<dbReference type="SUPFAM" id="SSF111331">
    <property type="entry name" value="NAD kinase/diacylglycerol kinase-like"/>
    <property type="match status" value="1"/>
</dbReference>
<keyword evidence="7 14" id="KW-0418">Kinase</keyword>
<evidence type="ECO:0000256" key="8">
    <source>
        <dbReference type="ARBA" id="ARBA00022840"/>
    </source>
</evidence>
<dbReference type="GO" id="GO:0005886">
    <property type="term" value="C:plasma membrane"/>
    <property type="evidence" value="ECO:0007669"/>
    <property type="project" value="TreeGrafter"/>
</dbReference>
<dbReference type="GO" id="GO:0008654">
    <property type="term" value="P:phospholipid biosynthetic process"/>
    <property type="evidence" value="ECO:0007669"/>
    <property type="project" value="UniProtKB-KW"/>
</dbReference>
<evidence type="ECO:0000256" key="10">
    <source>
        <dbReference type="ARBA" id="ARBA00023098"/>
    </source>
</evidence>
<evidence type="ECO:0000313" key="15">
    <source>
        <dbReference type="Proteomes" id="UP000011758"/>
    </source>
</evidence>
<evidence type="ECO:0000256" key="2">
    <source>
        <dbReference type="ARBA" id="ARBA00005983"/>
    </source>
</evidence>
<dbReference type="InterPro" id="IPR045540">
    <property type="entry name" value="YegS/DAGK_C"/>
</dbReference>
<keyword evidence="15" id="KW-1185">Reference proteome</keyword>
<keyword evidence="11" id="KW-0594">Phospholipid biosynthesis</keyword>
<dbReference type="InterPro" id="IPR017438">
    <property type="entry name" value="ATP-NAD_kinase_N"/>
</dbReference>
<protein>
    <submittedName>
        <fullName evidence="14">YegS BmrU family lipid kinase</fullName>
    </submittedName>
</protein>
<dbReference type="PROSITE" id="PS50146">
    <property type="entry name" value="DAGK"/>
    <property type="match status" value="1"/>
</dbReference>
<dbReference type="RefSeq" id="WP_004804048.1">
    <property type="nucleotide sequence ID" value="NZ_KB446649.1"/>
</dbReference>
<dbReference type="OrthoDB" id="142078at2"/>
<dbReference type="GO" id="GO:0004143">
    <property type="term" value="F:ATP-dependent diacylglycerol kinase activity"/>
    <property type="evidence" value="ECO:0007669"/>
    <property type="project" value="TreeGrafter"/>
</dbReference>
<dbReference type="InterPro" id="IPR001206">
    <property type="entry name" value="Diacylglycerol_kinase_cat_dom"/>
</dbReference>
<dbReference type="InterPro" id="IPR005218">
    <property type="entry name" value="Diacylglycerol/lipid_kinase"/>
</dbReference>
<comment type="cofactor">
    <cofactor evidence="1">
        <name>Mg(2+)</name>
        <dbReference type="ChEBI" id="CHEBI:18420"/>
    </cofactor>
</comment>
<keyword evidence="8" id="KW-0067">ATP-binding</keyword>
<dbReference type="EMBL" id="AGEJ01000025">
    <property type="protein sequence ID" value="EMD16021.1"/>
    <property type="molecule type" value="Genomic_DNA"/>
</dbReference>